<gene>
    <name evidence="1" type="ORF">BCIN_08g04720</name>
</gene>
<dbReference type="EMBL" id="CP009812">
    <property type="protein sequence ID" value="ATZ52846.1"/>
    <property type="molecule type" value="Genomic_DNA"/>
</dbReference>
<keyword evidence="2" id="KW-1185">Reference proteome</keyword>
<dbReference type="KEGG" id="bfu:BCIN_08g04720"/>
<accession>A0A384JQH9</accession>
<name>A0A384JQH9_BOTFB</name>
<reference evidence="1 2" key="1">
    <citation type="journal article" date="2011" name="PLoS Genet.">
        <title>Genomic analysis of the necrotrophic fungal pathogens Sclerotinia sclerotiorum and Botrytis cinerea.</title>
        <authorList>
            <person name="Amselem J."/>
            <person name="Cuomo C.A."/>
            <person name="van Kan J.A."/>
            <person name="Viaud M."/>
            <person name="Benito E.P."/>
            <person name="Couloux A."/>
            <person name="Coutinho P.M."/>
            <person name="de Vries R.P."/>
            <person name="Dyer P.S."/>
            <person name="Fillinger S."/>
            <person name="Fournier E."/>
            <person name="Gout L."/>
            <person name="Hahn M."/>
            <person name="Kohn L."/>
            <person name="Lapalu N."/>
            <person name="Plummer K.M."/>
            <person name="Pradier J.M."/>
            <person name="Quevillon E."/>
            <person name="Sharon A."/>
            <person name="Simon A."/>
            <person name="ten Have A."/>
            <person name="Tudzynski B."/>
            <person name="Tudzynski P."/>
            <person name="Wincker P."/>
            <person name="Andrew M."/>
            <person name="Anthouard V."/>
            <person name="Beever R.E."/>
            <person name="Beffa R."/>
            <person name="Benoit I."/>
            <person name="Bouzid O."/>
            <person name="Brault B."/>
            <person name="Chen Z."/>
            <person name="Choquer M."/>
            <person name="Collemare J."/>
            <person name="Cotton P."/>
            <person name="Danchin E.G."/>
            <person name="Da Silva C."/>
            <person name="Gautier A."/>
            <person name="Giraud C."/>
            <person name="Giraud T."/>
            <person name="Gonzalez C."/>
            <person name="Grossetete S."/>
            <person name="Guldener U."/>
            <person name="Henrissat B."/>
            <person name="Howlett B.J."/>
            <person name="Kodira C."/>
            <person name="Kretschmer M."/>
            <person name="Lappartient A."/>
            <person name="Leroch M."/>
            <person name="Levis C."/>
            <person name="Mauceli E."/>
            <person name="Neuveglise C."/>
            <person name="Oeser B."/>
            <person name="Pearson M."/>
            <person name="Poulain J."/>
            <person name="Poussereau N."/>
            <person name="Quesneville H."/>
            <person name="Rascle C."/>
            <person name="Schumacher J."/>
            <person name="Segurens B."/>
            <person name="Sexton A."/>
            <person name="Silva E."/>
            <person name="Sirven C."/>
            <person name="Soanes D.M."/>
            <person name="Talbot N.J."/>
            <person name="Templeton M."/>
            <person name="Yandava C."/>
            <person name="Yarden O."/>
            <person name="Zeng Q."/>
            <person name="Rollins J.A."/>
            <person name="Lebrun M.H."/>
            <person name="Dickman M."/>
        </authorList>
    </citation>
    <scope>NUCLEOTIDE SEQUENCE [LARGE SCALE GENOMIC DNA]</scope>
    <source>
        <strain evidence="1 2">B05.10</strain>
    </source>
</reference>
<dbReference type="Proteomes" id="UP000001798">
    <property type="component" value="Chromosome 8"/>
</dbReference>
<reference evidence="1 2" key="2">
    <citation type="journal article" date="2012" name="Eukaryot. Cell">
        <title>Genome update of Botrytis cinerea strains B05.10 and T4.</title>
        <authorList>
            <person name="Staats M."/>
            <person name="van Kan J.A."/>
        </authorList>
    </citation>
    <scope>NUCLEOTIDE SEQUENCE [LARGE SCALE GENOMIC DNA]</scope>
    <source>
        <strain evidence="1 2">B05.10</strain>
    </source>
</reference>
<dbReference type="RefSeq" id="XP_024550461.1">
    <property type="nucleotide sequence ID" value="XM_024694670.1"/>
</dbReference>
<dbReference type="VEuPathDB" id="FungiDB:Bcin08g04720"/>
<sequence length="122" mass="13760">MALGSDSSKMVLVLMDMPFCGRPRKPRPLISVTLSASAAHMFDIWFLILETDFGNPLGTYLMFQVLIDSGHHHLHEGCSIRILNCYNPLDSQFYGINLFCFLDSMSCQFRLTSSRIMLHGAV</sequence>
<evidence type="ECO:0000313" key="2">
    <source>
        <dbReference type="Proteomes" id="UP000001798"/>
    </source>
</evidence>
<dbReference type="AlphaFoldDB" id="A0A384JQH9"/>
<dbReference type="GeneID" id="5432860"/>
<evidence type="ECO:0000313" key="1">
    <source>
        <dbReference type="EMBL" id="ATZ52846.1"/>
    </source>
</evidence>
<dbReference type="OrthoDB" id="5424954at2759"/>
<protein>
    <submittedName>
        <fullName evidence="1">Uncharacterized protein</fullName>
    </submittedName>
</protein>
<organism evidence="1 2">
    <name type="scientific">Botryotinia fuckeliana (strain B05.10)</name>
    <name type="common">Noble rot fungus</name>
    <name type="synonym">Botrytis cinerea</name>
    <dbReference type="NCBI Taxonomy" id="332648"/>
    <lineage>
        <taxon>Eukaryota</taxon>
        <taxon>Fungi</taxon>
        <taxon>Dikarya</taxon>
        <taxon>Ascomycota</taxon>
        <taxon>Pezizomycotina</taxon>
        <taxon>Leotiomycetes</taxon>
        <taxon>Helotiales</taxon>
        <taxon>Sclerotiniaceae</taxon>
        <taxon>Botrytis</taxon>
    </lineage>
</organism>
<proteinExistence type="predicted"/>
<reference evidence="1 2" key="3">
    <citation type="journal article" date="2017" name="Mol. Plant Pathol.">
        <title>A gapless genome sequence of the fungus Botrytis cinerea.</title>
        <authorList>
            <person name="Van Kan J.A."/>
            <person name="Stassen J.H."/>
            <person name="Mosbach A."/>
            <person name="Van Der Lee T.A."/>
            <person name="Faino L."/>
            <person name="Farmer A.D."/>
            <person name="Papasotiriou D.G."/>
            <person name="Zhou S."/>
            <person name="Seidl M.F."/>
            <person name="Cottam E."/>
            <person name="Edel D."/>
            <person name="Hahn M."/>
            <person name="Schwartz D.C."/>
            <person name="Dietrich R.A."/>
            <person name="Widdison S."/>
            <person name="Scalliet G."/>
        </authorList>
    </citation>
    <scope>NUCLEOTIDE SEQUENCE [LARGE SCALE GENOMIC DNA]</scope>
    <source>
        <strain evidence="1 2">B05.10</strain>
    </source>
</reference>